<keyword evidence="2" id="KW-1185">Reference proteome</keyword>
<reference evidence="1 2" key="1">
    <citation type="submission" date="2016-11" db="EMBL/GenBank/DDBJ databases">
        <title>The macronuclear genome of Stentor coeruleus: a giant cell with tiny introns.</title>
        <authorList>
            <person name="Slabodnick M."/>
            <person name="Ruby J.G."/>
            <person name="Reiff S.B."/>
            <person name="Swart E.C."/>
            <person name="Gosai S."/>
            <person name="Prabakaran S."/>
            <person name="Witkowska E."/>
            <person name="Larue G.E."/>
            <person name="Fisher S."/>
            <person name="Freeman R.M."/>
            <person name="Gunawardena J."/>
            <person name="Chu W."/>
            <person name="Stover N.A."/>
            <person name="Gregory B.D."/>
            <person name="Nowacki M."/>
            <person name="Derisi J."/>
            <person name="Roy S.W."/>
            <person name="Marshall W.F."/>
            <person name="Sood P."/>
        </authorList>
    </citation>
    <scope>NUCLEOTIDE SEQUENCE [LARGE SCALE GENOMIC DNA]</scope>
    <source>
        <strain evidence="1">WM001</strain>
    </source>
</reference>
<comment type="caution">
    <text evidence="1">The sequence shown here is derived from an EMBL/GenBank/DDBJ whole genome shotgun (WGS) entry which is preliminary data.</text>
</comment>
<dbReference type="SUPFAM" id="SSF117281">
    <property type="entry name" value="Kelch motif"/>
    <property type="match status" value="1"/>
</dbReference>
<dbReference type="AlphaFoldDB" id="A0A1R2AZ76"/>
<name>A0A1R2AZ76_9CILI</name>
<dbReference type="Gene3D" id="2.120.10.80">
    <property type="entry name" value="Kelch-type beta propeller"/>
    <property type="match status" value="1"/>
</dbReference>
<dbReference type="OrthoDB" id="286556at2759"/>
<dbReference type="InterPro" id="IPR015915">
    <property type="entry name" value="Kelch-typ_b-propeller"/>
</dbReference>
<organism evidence="1 2">
    <name type="scientific">Stentor coeruleus</name>
    <dbReference type="NCBI Taxonomy" id="5963"/>
    <lineage>
        <taxon>Eukaryota</taxon>
        <taxon>Sar</taxon>
        <taxon>Alveolata</taxon>
        <taxon>Ciliophora</taxon>
        <taxon>Postciliodesmatophora</taxon>
        <taxon>Heterotrichea</taxon>
        <taxon>Heterotrichida</taxon>
        <taxon>Stentoridae</taxon>
        <taxon>Stentor</taxon>
    </lineage>
</organism>
<proteinExistence type="predicted"/>
<protein>
    <submittedName>
        <fullName evidence="1">Uncharacterized protein</fullName>
    </submittedName>
</protein>
<gene>
    <name evidence="1" type="ORF">SteCoe_32533</name>
</gene>
<evidence type="ECO:0000313" key="2">
    <source>
        <dbReference type="Proteomes" id="UP000187209"/>
    </source>
</evidence>
<sequence>MCPWHIDFHNLTPGKCHMDLPIPDSLRQQHSSYITIYQCRNDINTLLESISTYSSMLISKIQELTESAISTIDNLDQFYIDLLKNPTENNSIESIQLNLSRIPDSFEDILKSIEEFYRSNFNYDSKVTWTESGKLMNFSCLTKNYSKGQAMDCLYEASQAVQYDYDKLIIYGGLKDNKALGTCMLYNQITKKIQHMKPGRPRAYGTSVFYNRSFYFFGGWCLNNLQDFQVLSYTKNWVKDGLMPEASLHCVSTVFNGIWITGFNMVKAYLFVPDGSFTPYLVFHADTVKIFVANNEELHVICGNKSFYYKNNNWHDAQISGKIDGSVVGTAKIFGKYAYFSVMTNEVRVKRYCFKTFTLEDC</sequence>
<dbReference type="EMBL" id="MPUH01001170">
    <property type="protein sequence ID" value="OMJ69680.1"/>
    <property type="molecule type" value="Genomic_DNA"/>
</dbReference>
<accession>A0A1R2AZ76</accession>
<evidence type="ECO:0000313" key="1">
    <source>
        <dbReference type="EMBL" id="OMJ69680.1"/>
    </source>
</evidence>
<dbReference type="Proteomes" id="UP000187209">
    <property type="component" value="Unassembled WGS sequence"/>
</dbReference>